<proteinExistence type="predicted"/>
<keyword evidence="2" id="KW-1185">Reference proteome</keyword>
<dbReference type="EMBL" id="VIEB01000188">
    <property type="protein sequence ID" value="TQE01826.1"/>
    <property type="molecule type" value="Genomic_DNA"/>
</dbReference>
<name>A0A540MSP4_MALBA</name>
<gene>
    <name evidence="1" type="ORF">C1H46_012626</name>
</gene>
<evidence type="ECO:0000313" key="1">
    <source>
        <dbReference type="EMBL" id="TQE01826.1"/>
    </source>
</evidence>
<accession>A0A540MSP4</accession>
<dbReference type="AlphaFoldDB" id="A0A540MSP4"/>
<protein>
    <submittedName>
        <fullName evidence="1">Uncharacterized protein</fullName>
    </submittedName>
</protein>
<evidence type="ECO:0000313" key="2">
    <source>
        <dbReference type="Proteomes" id="UP000315295"/>
    </source>
</evidence>
<sequence>MHRRFSLNWALAMVILESSPLRLRLKLPRRHRWLKHWFLVDWRPLSHLPARGCSLICELKQKLMLTAPPPSSSKPAVCMARPGTVDAYRMRATKMRWGPCMLQRLKVT</sequence>
<comment type="caution">
    <text evidence="1">The sequence shown here is derived from an EMBL/GenBank/DDBJ whole genome shotgun (WGS) entry which is preliminary data.</text>
</comment>
<reference evidence="1 2" key="1">
    <citation type="journal article" date="2019" name="G3 (Bethesda)">
        <title>Sequencing of a Wild Apple (Malus baccata) Genome Unravels the Differences Between Cultivated and Wild Apple Species Regarding Disease Resistance and Cold Tolerance.</title>
        <authorList>
            <person name="Chen X."/>
        </authorList>
    </citation>
    <scope>NUCLEOTIDE SEQUENCE [LARGE SCALE GENOMIC DNA]</scope>
    <source>
        <strain evidence="2">cv. Shandingzi</strain>
        <tissue evidence="1">Leaves</tissue>
    </source>
</reference>
<organism evidence="1 2">
    <name type="scientific">Malus baccata</name>
    <name type="common">Siberian crab apple</name>
    <name type="synonym">Pyrus baccata</name>
    <dbReference type="NCBI Taxonomy" id="106549"/>
    <lineage>
        <taxon>Eukaryota</taxon>
        <taxon>Viridiplantae</taxon>
        <taxon>Streptophyta</taxon>
        <taxon>Embryophyta</taxon>
        <taxon>Tracheophyta</taxon>
        <taxon>Spermatophyta</taxon>
        <taxon>Magnoliopsida</taxon>
        <taxon>eudicotyledons</taxon>
        <taxon>Gunneridae</taxon>
        <taxon>Pentapetalae</taxon>
        <taxon>rosids</taxon>
        <taxon>fabids</taxon>
        <taxon>Rosales</taxon>
        <taxon>Rosaceae</taxon>
        <taxon>Amygdaloideae</taxon>
        <taxon>Maleae</taxon>
        <taxon>Malus</taxon>
    </lineage>
</organism>
<dbReference type="Proteomes" id="UP000315295">
    <property type="component" value="Unassembled WGS sequence"/>
</dbReference>